<keyword evidence="6" id="KW-0807">Transducer</keyword>
<dbReference type="GO" id="GO:0004888">
    <property type="term" value="F:transmembrane signaling receptor activity"/>
    <property type="evidence" value="ECO:0007669"/>
    <property type="project" value="InterPro"/>
</dbReference>
<evidence type="ECO:0000256" key="1">
    <source>
        <dbReference type="ARBA" id="ARBA00004236"/>
    </source>
</evidence>
<feature type="transmembrane region" description="Helical" evidence="7">
    <location>
        <begin position="193"/>
        <end position="211"/>
    </location>
</feature>
<dbReference type="Pfam" id="PF00015">
    <property type="entry name" value="MCPsignal"/>
    <property type="match status" value="1"/>
</dbReference>
<keyword evidence="4 7" id="KW-0472">Membrane</keyword>
<gene>
    <name evidence="10" type="ORF">PWYN_13190</name>
</gene>
<dbReference type="InterPro" id="IPR051310">
    <property type="entry name" value="MCP_chemotaxis"/>
</dbReference>
<dbReference type="SMART" id="SM00283">
    <property type="entry name" value="MA"/>
    <property type="match status" value="1"/>
</dbReference>
<evidence type="ECO:0000256" key="2">
    <source>
        <dbReference type="ARBA" id="ARBA00022475"/>
    </source>
</evidence>
<dbReference type="PANTHER" id="PTHR43531:SF11">
    <property type="entry name" value="METHYL-ACCEPTING CHEMOTAXIS PROTEIN 3"/>
    <property type="match status" value="1"/>
</dbReference>
<dbReference type="PROSITE" id="PS50885">
    <property type="entry name" value="HAMP"/>
    <property type="match status" value="1"/>
</dbReference>
<dbReference type="FunFam" id="1.10.287.950:FF:000001">
    <property type="entry name" value="Methyl-accepting chemotaxis sensory transducer"/>
    <property type="match status" value="1"/>
</dbReference>
<dbReference type="eggNOG" id="COG0840">
    <property type="taxonomic scope" value="Bacteria"/>
</dbReference>
<comment type="caution">
    <text evidence="10">The sequence shown here is derived from an EMBL/GenBank/DDBJ whole genome shotgun (WGS) entry which is preliminary data.</text>
</comment>
<keyword evidence="3" id="KW-0145">Chemotaxis</keyword>
<dbReference type="GO" id="GO:0007165">
    <property type="term" value="P:signal transduction"/>
    <property type="evidence" value="ECO:0007669"/>
    <property type="project" value="UniProtKB-KW"/>
</dbReference>
<dbReference type="InterPro" id="IPR024478">
    <property type="entry name" value="HlyB_4HB_MCP"/>
</dbReference>
<reference evidence="10 11" key="1">
    <citation type="submission" date="2014-08" db="EMBL/GenBank/DDBJ databases">
        <authorList>
            <person name="den Bakker H.C."/>
        </authorList>
    </citation>
    <scope>NUCLEOTIDE SEQUENCE [LARGE SCALE GENOMIC DNA]</scope>
    <source>
        <strain evidence="10 11">DSM 18334</strain>
    </source>
</reference>
<dbReference type="AlphaFoldDB" id="A0A098MC99"/>
<comment type="subcellular location">
    <subcellularLocation>
        <location evidence="1">Cell membrane</location>
    </subcellularLocation>
</comment>
<feature type="transmembrane region" description="Helical" evidence="7">
    <location>
        <begin position="12"/>
        <end position="33"/>
    </location>
</feature>
<evidence type="ECO:0000256" key="6">
    <source>
        <dbReference type="PROSITE-ProRule" id="PRU00284"/>
    </source>
</evidence>
<dbReference type="PROSITE" id="PS50111">
    <property type="entry name" value="CHEMOTAXIS_TRANSDUC_2"/>
    <property type="match status" value="1"/>
</dbReference>
<evidence type="ECO:0000259" key="8">
    <source>
        <dbReference type="PROSITE" id="PS50111"/>
    </source>
</evidence>
<reference evidence="10 11" key="2">
    <citation type="submission" date="2014-10" db="EMBL/GenBank/DDBJ databases">
        <title>Comparative genomics of the Paenibacillus odorifer group.</title>
        <authorList>
            <person name="Tsai Y.-C."/>
            <person name="Martin N."/>
            <person name="Korlach J."/>
            <person name="Wiedmann M."/>
        </authorList>
    </citation>
    <scope>NUCLEOTIDE SEQUENCE [LARGE SCALE GENOMIC DNA]</scope>
    <source>
        <strain evidence="10 11">DSM 18334</strain>
    </source>
</reference>
<evidence type="ECO:0000256" key="5">
    <source>
        <dbReference type="ARBA" id="ARBA00029447"/>
    </source>
</evidence>
<dbReference type="Gene3D" id="1.10.287.950">
    <property type="entry name" value="Methyl-accepting chemotaxis protein"/>
    <property type="match status" value="1"/>
</dbReference>
<dbReference type="RefSeq" id="WP_036652173.1">
    <property type="nucleotide sequence ID" value="NZ_JQCR01000002.1"/>
</dbReference>
<evidence type="ECO:0000256" key="4">
    <source>
        <dbReference type="ARBA" id="ARBA00023136"/>
    </source>
</evidence>
<feature type="domain" description="Methyl-accepting transducer" evidence="8">
    <location>
        <begin position="270"/>
        <end position="499"/>
    </location>
</feature>
<dbReference type="Pfam" id="PF12729">
    <property type="entry name" value="4HB_MCP_1"/>
    <property type="match status" value="1"/>
</dbReference>
<dbReference type="SMART" id="SM00304">
    <property type="entry name" value="HAMP"/>
    <property type="match status" value="1"/>
</dbReference>
<evidence type="ECO:0000256" key="7">
    <source>
        <dbReference type="SAM" id="Phobius"/>
    </source>
</evidence>
<dbReference type="GO" id="GO:0006935">
    <property type="term" value="P:chemotaxis"/>
    <property type="evidence" value="ECO:0007669"/>
    <property type="project" value="UniProtKB-KW"/>
</dbReference>
<sequence>MRWINNLKIGTRLISAFIIVVLMTGLVGFIGILNIKQVNDDYTNLYVNYGVASGDLGHVGMDFHNIRAAIRDVLIKKTIKEREPYITKIKALDTSMETFLGKFEGSIQSEEVRVAYNSLMESLKTYKEVREKVSTLAQENQIDAAVTLFYGDALQPAIEANDNLDKLIKLKESGGLKKSDEYSITVNNTVNTMIIIVVATIILAIALGLFASRIISKPINRLVHVSEQMANGNLDVTIDTSTEDEVGILSKSFMRMSNNMNEVLNNISSAANQVASGARQMSESSIALSEGATEQASSVEELSASLEEISSQTKLNAHNSNNANQLAVTAQQNAIHGNEQMGSMLRAMEEINDSSINISKIIKVIDEIAFQTNILALNAAVEAARAGQHGKGFAVVAEEVRNLAARSASAAKETTAMIEGSIKKVDVGTRIANNTAVALQNIVDDVAKVADLISNITISSNEQALGVAQINQGILQVSHVVQTNSATSEESAASSEELTQQALMLQEQVNRFQLKRANHSMDYDRENLSIKSYPSKESYVHNEAAVTRSKRVTSISLSDSDFGKY</sequence>
<dbReference type="PRINTS" id="PR00260">
    <property type="entry name" value="CHEMTRNSDUCR"/>
</dbReference>
<keyword evidence="2" id="KW-1003">Cell membrane</keyword>
<dbReference type="STRING" id="268407.PWYN_13190"/>
<comment type="similarity">
    <text evidence="5">Belongs to the methyl-accepting chemotaxis (MCP) protein family.</text>
</comment>
<dbReference type="InterPro" id="IPR003660">
    <property type="entry name" value="HAMP_dom"/>
</dbReference>
<feature type="domain" description="HAMP" evidence="9">
    <location>
        <begin position="213"/>
        <end position="265"/>
    </location>
</feature>
<dbReference type="EMBL" id="JQCR01000002">
    <property type="protein sequence ID" value="KGE20179.1"/>
    <property type="molecule type" value="Genomic_DNA"/>
</dbReference>
<organism evidence="10 11">
    <name type="scientific">Paenibacillus wynnii</name>
    <dbReference type="NCBI Taxonomy" id="268407"/>
    <lineage>
        <taxon>Bacteria</taxon>
        <taxon>Bacillati</taxon>
        <taxon>Bacillota</taxon>
        <taxon>Bacilli</taxon>
        <taxon>Bacillales</taxon>
        <taxon>Paenibacillaceae</taxon>
        <taxon>Paenibacillus</taxon>
    </lineage>
</organism>
<name>A0A098MC99_9BACL</name>
<dbReference type="Gene3D" id="6.10.340.10">
    <property type="match status" value="1"/>
</dbReference>
<keyword evidence="7" id="KW-1133">Transmembrane helix</keyword>
<evidence type="ECO:0000313" key="10">
    <source>
        <dbReference type="EMBL" id="KGE20179.1"/>
    </source>
</evidence>
<dbReference type="GO" id="GO:0005886">
    <property type="term" value="C:plasma membrane"/>
    <property type="evidence" value="ECO:0007669"/>
    <property type="project" value="UniProtKB-SubCell"/>
</dbReference>
<keyword evidence="7" id="KW-0812">Transmembrane</keyword>
<dbReference type="Proteomes" id="UP000029734">
    <property type="component" value="Unassembled WGS sequence"/>
</dbReference>
<accession>A0A098MC99</accession>
<evidence type="ECO:0000256" key="3">
    <source>
        <dbReference type="ARBA" id="ARBA00022500"/>
    </source>
</evidence>
<dbReference type="PANTHER" id="PTHR43531">
    <property type="entry name" value="PROTEIN ICFG"/>
    <property type="match status" value="1"/>
</dbReference>
<keyword evidence="11" id="KW-1185">Reference proteome</keyword>
<dbReference type="InterPro" id="IPR004089">
    <property type="entry name" value="MCPsignal_dom"/>
</dbReference>
<dbReference type="CDD" id="cd11386">
    <property type="entry name" value="MCP_signal"/>
    <property type="match status" value="1"/>
</dbReference>
<dbReference type="CDD" id="cd06225">
    <property type="entry name" value="HAMP"/>
    <property type="match status" value="1"/>
</dbReference>
<evidence type="ECO:0000313" key="11">
    <source>
        <dbReference type="Proteomes" id="UP000029734"/>
    </source>
</evidence>
<dbReference type="OrthoDB" id="358716at2"/>
<dbReference type="InterPro" id="IPR004090">
    <property type="entry name" value="Chemotax_Me-accpt_rcpt"/>
</dbReference>
<protein>
    <submittedName>
        <fullName evidence="10">Chemotaxis protein</fullName>
    </submittedName>
</protein>
<evidence type="ECO:0000259" key="9">
    <source>
        <dbReference type="PROSITE" id="PS50885"/>
    </source>
</evidence>
<proteinExistence type="inferred from homology"/>
<dbReference type="SUPFAM" id="SSF58104">
    <property type="entry name" value="Methyl-accepting chemotaxis protein (MCP) signaling domain"/>
    <property type="match status" value="1"/>
</dbReference>
<dbReference type="Pfam" id="PF00672">
    <property type="entry name" value="HAMP"/>
    <property type="match status" value="1"/>
</dbReference>